<evidence type="ECO:0000313" key="2">
    <source>
        <dbReference type="EMBL" id="KEQ99425.1"/>
    </source>
</evidence>
<reference evidence="2 3" key="1">
    <citation type="journal article" date="2014" name="BMC Genomics">
        <title>Genome sequencing of four Aureobasidium pullulans varieties: biotechnological potential, stress tolerance, and description of new species.</title>
        <authorList>
            <person name="Gostin Ar C."/>
            <person name="Ohm R.A."/>
            <person name="Kogej T."/>
            <person name="Sonjak S."/>
            <person name="Turk M."/>
            <person name="Zajc J."/>
            <person name="Zalar P."/>
            <person name="Grube M."/>
            <person name="Sun H."/>
            <person name="Han J."/>
            <person name="Sharma A."/>
            <person name="Chiniquy J."/>
            <person name="Ngan C.Y."/>
            <person name="Lipzen A."/>
            <person name="Barry K."/>
            <person name="Grigoriev I.V."/>
            <person name="Gunde-Cimerman N."/>
        </authorList>
    </citation>
    <scope>NUCLEOTIDE SEQUENCE [LARGE SCALE GENOMIC DNA]</scope>
    <source>
        <strain evidence="2 3">EXF-2481</strain>
    </source>
</reference>
<dbReference type="OrthoDB" id="3919660at2759"/>
<protein>
    <submittedName>
        <fullName evidence="2">Uncharacterized protein</fullName>
    </submittedName>
</protein>
<dbReference type="InParanoid" id="A0A074YP07"/>
<organism evidence="2 3">
    <name type="scientific">Aureobasidium subglaciale (strain EXF-2481)</name>
    <name type="common">Aureobasidium pullulans var. subglaciale</name>
    <dbReference type="NCBI Taxonomy" id="1043005"/>
    <lineage>
        <taxon>Eukaryota</taxon>
        <taxon>Fungi</taxon>
        <taxon>Dikarya</taxon>
        <taxon>Ascomycota</taxon>
        <taxon>Pezizomycotina</taxon>
        <taxon>Dothideomycetes</taxon>
        <taxon>Dothideomycetidae</taxon>
        <taxon>Dothideales</taxon>
        <taxon>Saccotheciaceae</taxon>
        <taxon>Aureobasidium</taxon>
    </lineage>
</organism>
<accession>A0A074YP07</accession>
<dbReference type="GeneID" id="25362288"/>
<proteinExistence type="predicted"/>
<feature type="compositionally biased region" description="Basic and acidic residues" evidence="1">
    <location>
        <begin position="164"/>
        <end position="185"/>
    </location>
</feature>
<dbReference type="EMBL" id="KL584750">
    <property type="protein sequence ID" value="KEQ99425.1"/>
    <property type="molecule type" value="Genomic_DNA"/>
</dbReference>
<feature type="region of interest" description="Disordered" evidence="1">
    <location>
        <begin position="163"/>
        <end position="185"/>
    </location>
</feature>
<sequence length="366" mass="42283">MQTSTPDETCWASTISRIDRTCVSALSSLARSDDSQVSTPSTTRIDTRVPSSTPPPKHDDHRVTKPLIMSFRVLPNDNVANDPHVADHWSATDAGLNREYTLVDSDLTCEPEYDVIPDPKTTLVEKNPKQPPHPLNYYAADRSYTRELAERMGFWVSDPAARLDGGKQRRPDRRSDTDRASQKETEAEAWIDNIKNDIQCLWNNMGVGQDLLFDELQTFRESFFFVCRKKLEEIEKVFKEISLAQFQMEVRTLLVSLDLKLSEDGLKIMKYMATDKQVLHNQHTFTFEEHRDLKLRASRMIAQLSGKERGMLHGHLLCEMAPVQREMFLRQKLDPVRRHFSNRAINEYVDEKKKKLDEALDARSRM</sequence>
<name>A0A074YP07_AURSE</name>
<dbReference type="AlphaFoldDB" id="A0A074YP07"/>
<evidence type="ECO:0000256" key="1">
    <source>
        <dbReference type="SAM" id="MobiDB-lite"/>
    </source>
</evidence>
<dbReference type="HOGENOM" id="CLU_045408_0_0_1"/>
<gene>
    <name evidence="2" type="ORF">AUEXF2481DRAFT_176519</name>
</gene>
<dbReference type="RefSeq" id="XP_013348374.1">
    <property type="nucleotide sequence ID" value="XM_013492920.1"/>
</dbReference>
<dbReference type="Proteomes" id="UP000030641">
    <property type="component" value="Unassembled WGS sequence"/>
</dbReference>
<keyword evidence="3" id="KW-1185">Reference proteome</keyword>
<feature type="region of interest" description="Disordered" evidence="1">
    <location>
        <begin position="29"/>
        <end position="62"/>
    </location>
</feature>
<evidence type="ECO:0000313" key="3">
    <source>
        <dbReference type="Proteomes" id="UP000030641"/>
    </source>
</evidence>